<evidence type="ECO:0000259" key="4">
    <source>
        <dbReference type="PROSITE" id="PS51077"/>
    </source>
</evidence>
<dbReference type="SUPFAM" id="SSF55781">
    <property type="entry name" value="GAF domain-like"/>
    <property type="match status" value="1"/>
</dbReference>
<dbReference type="Pfam" id="PF01614">
    <property type="entry name" value="IclR_C"/>
    <property type="match status" value="1"/>
</dbReference>
<evidence type="ECO:0000259" key="5">
    <source>
        <dbReference type="PROSITE" id="PS51078"/>
    </source>
</evidence>
<accession>A0A0D2HLU2</accession>
<dbReference type="Gene3D" id="3.30.450.40">
    <property type="match status" value="1"/>
</dbReference>
<dbReference type="SMART" id="SM00346">
    <property type="entry name" value="HTH_ICLR"/>
    <property type="match status" value="1"/>
</dbReference>
<reference evidence="6 7" key="1">
    <citation type="submission" date="2013-11" db="EMBL/GenBank/DDBJ databases">
        <title>Metagenomic analysis of a methanogenic consortium involved in long chain n-alkane degradation.</title>
        <authorList>
            <person name="Davidova I.A."/>
            <person name="Callaghan A.V."/>
            <person name="Wawrik B."/>
            <person name="Pruitt S."/>
            <person name="Marks C."/>
            <person name="Duncan K.E."/>
            <person name="Suflita J.M."/>
        </authorList>
    </citation>
    <scope>NUCLEOTIDE SEQUENCE [LARGE SCALE GENOMIC DNA]</scope>
    <source>
        <strain evidence="6 7">SPR</strain>
    </source>
</reference>
<dbReference type="InterPro" id="IPR029016">
    <property type="entry name" value="GAF-like_dom_sf"/>
</dbReference>
<dbReference type="InterPro" id="IPR005471">
    <property type="entry name" value="Tscrpt_reg_IclR_N"/>
</dbReference>
<dbReference type="PROSITE" id="PS51077">
    <property type="entry name" value="HTH_ICLR"/>
    <property type="match status" value="1"/>
</dbReference>
<dbReference type="Proteomes" id="UP000032233">
    <property type="component" value="Unassembled WGS sequence"/>
</dbReference>
<dbReference type="FunFam" id="1.10.10.10:FF:000056">
    <property type="entry name" value="IclR family transcriptional regulator"/>
    <property type="match status" value="1"/>
</dbReference>
<dbReference type="GO" id="GO:0003700">
    <property type="term" value="F:DNA-binding transcription factor activity"/>
    <property type="evidence" value="ECO:0007669"/>
    <property type="project" value="TreeGrafter"/>
</dbReference>
<dbReference type="InterPro" id="IPR050707">
    <property type="entry name" value="HTH_MetabolicPath_Reg"/>
</dbReference>
<dbReference type="PANTHER" id="PTHR30136:SF8">
    <property type="entry name" value="TRANSCRIPTIONAL REGULATORY PROTEIN"/>
    <property type="match status" value="1"/>
</dbReference>
<dbReference type="SUPFAM" id="SSF46785">
    <property type="entry name" value="Winged helix' DNA-binding domain"/>
    <property type="match status" value="1"/>
</dbReference>
<name>A0A0D2HLU2_9BACT</name>
<evidence type="ECO:0000256" key="2">
    <source>
        <dbReference type="ARBA" id="ARBA00023125"/>
    </source>
</evidence>
<dbReference type="GO" id="GO:0045892">
    <property type="term" value="P:negative regulation of DNA-templated transcription"/>
    <property type="evidence" value="ECO:0007669"/>
    <property type="project" value="TreeGrafter"/>
</dbReference>
<sequence>MAVQSVERAVGILELFGPDRPFLGITEMAELMGLGKTTVHGLVKTLCGLGMLQKDPGSSKYQLGLKLLELGHVSAGNLEVNQKSAGLVQSLAARTGFTCRVGLWSQSSILVVLNALPDVSGSFPSQFGPRIPGYCTGLGKAVLAFLSDDQLNQYLEKVDLVRRTEHTITDPEDLRRELHKTAQRGFAVSNRETLPIQAALGAPLFDRMGRVFGALSLSGGPEQVLGPNQDNLVGNLLQCAGGISRSMGHHPEYHSYKGPA</sequence>
<evidence type="ECO:0000313" key="7">
    <source>
        <dbReference type="Proteomes" id="UP000032233"/>
    </source>
</evidence>
<keyword evidence="3" id="KW-0804">Transcription</keyword>
<keyword evidence="1" id="KW-0805">Transcription regulation</keyword>
<dbReference type="OrthoDB" id="5416964at2"/>
<organism evidence="6 7">
    <name type="scientific">Dethiosulfatarculus sandiegensis</name>
    <dbReference type="NCBI Taxonomy" id="1429043"/>
    <lineage>
        <taxon>Bacteria</taxon>
        <taxon>Pseudomonadati</taxon>
        <taxon>Thermodesulfobacteriota</taxon>
        <taxon>Desulfarculia</taxon>
        <taxon>Desulfarculales</taxon>
        <taxon>Desulfarculaceae</taxon>
        <taxon>Dethiosulfatarculus</taxon>
    </lineage>
</organism>
<dbReference type="InterPro" id="IPR036390">
    <property type="entry name" value="WH_DNA-bd_sf"/>
</dbReference>
<evidence type="ECO:0008006" key="8">
    <source>
        <dbReference type="Google" id="ProtNLM"/>
    </source>
</evidence>
<comment type="caution">
    <text evidence="6">The sequence shown here is derived from an EMBL/GenBank/DDBJ whole genome shotgun (WGS) entry which is preliminary data.</text>
</comment>
<dbReference type="STRING" id="1429043.X474_23845"/>
<dbReference type="EMBL" id="AZAC01000056">
    <property type="protein sequence ID" value="KIX11528.1"/>
    <property type="molecule type" value="Genomic_DNA"/>
</dbReference>
<evidence type="ECO:0000313" key="6">
    <source>
        <dbReference type="EMBL" id="KIX11528.1"/>
    </source>
</evidence>
<dbReference type="Gene3D" id="1.10.10.10">
    <property type="entry name" value="Winged helix-like DNA-binding domain superfamily/Winged helix DNA-binding domain"/>
    <property type="match status" value="1"/>
</dbReference>
<proteinExistence type="predicted"/>
<dbReference type="InterPro" id="IPR014757">
    <property type="entry name" value="Tscrpt_reg_IclR_C"/>
</dbReference>
<feature type="domain" description="IclR-ED" evidence="5">
    <location>
        <begin position="66"/>
        <end position="249"/>
    </location>
</feature>
<evidence type="ECO:0000256" key="3">
    <source>
        <dbReference type="ARBA" id="ARBA00023163"/>
    </source>
</evidence>
<protein>
    <recommendedName>
        <fullName evidence="8">IclR family transcriptional regulator</fullName>
    </recommendedName>
</protein>
<keyword evidence="2" id="KW-0238">DNA-binding</keyword>
<gene>
    <name evidence="6" type="ORF">X474_23845</name>
</gene>
<keyword evidence="7" id="KW-1185">Reference proteome</keyword>
<dbReference type="PANTHER" id="PTHR30136">
    <property type="entry name" value="HELIX-TURN-HELIX TRANSCRIPTIONAL REGULATOR, ICLR FAMILY"/>
    <property type="match status" value="1"/>
</dbReference>
<feature type="domain" description="HTH iclR-type" evidence="4">
    <location>
        <begin position="3"/>
        <end position="65"/>
    </location>
</feature>
<evidence type="ECO:0000256" key="1">
    <source>
        <dbReference type="ARBA" id="ARBA00023015"/>
    </source>
</evidence>
<dbReference type="InterPro" id="IPR036388">
    <property type="entry name" value="WH-like_DNA-bd_sf"/>
</dbReference>
<dbReference type="InParanoid" id="A0A0D2HLU2"/>
<dbReference type="GO" id="GO:0003677">
    <property type="term" value="F:DNA binding"/>
    <property type="evidence" value="ECO:0007669"/>
    <property type="project" value="UniProtKB-KW"/>
</dbReference>
<dbReference type="PROSITE" id="PS51078">
    <property type="entry name" value="ICLR_ED"/>
    <property type="match status" value="1"/>
</dbReference>
<dbReference type="Pfam" id="PF09339">
    <property type="entry name" value="HTH_IclR"/>
    <property type="match status" value="1"/>
</dbReference>
<dbReference type="RefSeq" id="WP_044351903.1">
    <property type="nucleotide sequence ID" value="NZ_AZAC01000056.1"/>
</dbReference>
<dbReference type="AlphaFoldDB" id="A0A0D2HLU2"/>